<name>A0A922EEH9_CARIL</name>
<feature type="region of interest" description="Disordered" evidence="2">
    <location>
        <begin position="1"/>
        <end position="45"/>
    </location>
</feature>
<feature type="coiled-coil region" evidence="1">
    <location>
        <begin position="323"/>
        <end position="518"/>
    </location>
</feature>
<evidence type="ECO:0000256" key="2">
    <source>
        <dbReference type="SAM" id="MobiDB-lite"/>
    </source>
</evidence>
<keyword evidence="1" id="KW-0175">Coiled coil</keyword>
<dbReference type="Proteomes" id="UP000811246">
    <property type="component" value="Chromosome 8"/>
</dbReference>
<organism evidence="3 4">
    <name type="scientific">Carya illinoinensis</name>
    <name type="common">Pecan</name>
    <dbReference type="NCBI Taxonomy" id="32201"/>
    <lineage>
        <taxon>Eukaryota</taxon>
        <taxon>Viridiplantae</taxon>
        <taxon>Streptophyta</taxon>
        <taxon>Embryophyta</taxon>
        <taxon>Tracheophyta</taxon>
        <taxon>Spermatophyta</taxon>
        <taxon>Magnoliopsida</taxon>
        <taxon>eudicotyledons</taxon>
        <taxon>Gunneridae</taxon>
        <taxon>Pentapetalae</taxon>
        <taxon>rosids</taxon>
        <taxon>fabids</taxon>
        <taxon>Fagales</taxon>
        <taxon>Juglandaceae</taxon>
        <taxon>Carya</taxon>
    </lineage>
</organism>
<feature type="coiled-coil region" evidence="1">
    <location>
        <begin position="141"/>
        <end position="294"/>
    </location>
</feature>
<protein>
    <submittedName>
        <fullName evidence="3">Uncharacterized protein</fullName>
    </submittedName>
</protein>
<evidence type="ECO:0000256" key="1">
    <source>
        <dbReference type="SAM" id="Coils"/>
    </source>
</evidence>
<evidence type="ECO:0000313" key="3">
    <source>
        <dbReference type="EMBL" id="KAG6701515.1"/>
    </source>
</evidence>
<dbReference type="AlphaFoldDB" id="A0A922EEH9"/>
<gene>
    <name evidence="3" type="ORF">I3842_08G168800</name>
</gene>
<comment type="caution">
    <text evidence="3">The sequence shown here is derived from an EMBL/GenBank/DDBJ whole genome shotgun (WGS) entry which is preliminary data.</text>
</comment>
<accession>A0A922EEH9</accession>
<feature type="coiled-coil region" evidence="1">
    <location>
        <begin position="53"/>
        <end position="101"/>
    </location>
</feature>
<reference evidence="3" key="1">
    <citation type="submission" date="2021-01" db="EMBL/GenBank/DDBJ databases">
        <authorList>
            <person name="Lovell J.T."/>
            <person name="Bentley N."/>
            <person name="Bhattarai G."/>
            <person name="Jenkins J.W."/>
            <person name="Sreedasyam A."/>
            <person name="Alarcon Y."/>
            <person name="Bock C."/>
            <person name="Boston L."/>
            <person name="Carlson J."/>
            <person name="Cervantes K."/>
            <person name="Clermont K."/>
            <person name="Krom N."/>
            <person name="Kubenka K."/>
            <person name="Mamidi S."/>
            <person name="Mattison C."/>
            <person name="Monteros M."/>
            <person name="Pisani C."/>
            <person name="Plott C."/>
            <person name="Rajasekar S."/>
            <person name="Rhein H.S."/>
            <person name="Rohla C."/>
            <person name="Song M."/>
            <person name="Hilaire R.S."/>
            <person name="Shu S."/>
            <person name="Wells L."/>
            <person name="Wang X."/>
            <person name="Webber J."/>
            <person name="Heerema R.J."/>
            <person name="Klein P."/>
            <person name="Conner P."/>
            <person name="Grauke L."/>
            <person name="Grimwood J."/>
            <person name="Schmutz J."/>
            <person name="Randall J.J."/>
        </authorList>
    </citation>
    <scope>NUCLEOTIDE SEQUENCE</scope>
    <source>
        <tissue evidence="3">Leaf</tissue>
    </source>
</reference>
<sequence>MAKTKVTRQAEEQKKVAHQPQDGSQNQRAKPMDDPSERLQSLKSLNSLLLKETSERRQQVESLEQAKESLEAELTLSTMEKKVLESELKRATEESVGLELEKCVVCTFSETQMDEMGVGYDGLLREKGEIEILSREKESEIEFLKKVVSGLMTNLEDEREKLSRVYQERDFIKTEIDGLAKEANKLREKVVEMEKKERKTVEEVEKLKMERERLVRENLKIEKAVEGLKKEKESVERDSEESKRVIETLKIDIEGFARERGEVEREKSDLEVKIVESEKEVRELSETVMNLRMKDEVLRSKVLELEKRIGEVVDKEKEMAMEINFLVEETREKERNIEKLKEERDSIRRILDMTSKESEFRQQRIEELIREKNEIEELKLYQEIEIVELNTEVDRLRNVVSTLRDSCRNEEENNKQLISEVSLYKDAFDRVRPERDELQKGFDEVNKKVKNMEVLILEKEKKIQETAEELGRMRSEQENLIEKNRAIENHLEVLVKEKDLVQKNLVEAQRGVDDLKAKMESAGINSELALSMLKNTAALVCDSQDDRDGKKDEVINGQKLEDEIQPYAMELDAIKTAFRSKEKMVEDMKKQLGFLQNSVAEAHKQKSFWTVVSSATTIFAAASVAYVARGR</sequence>
<proteinExistence type="predicted"/>
<evidence type="ECO:0000313" key="4">
    <source>
        <dbReference type="Proteomes" id="UP000811246"/>
    </source>
</evidence>
<dbReference type="EMBL" id="CM031832">
    <property type="protein sequence ID" value="KAG6701515.1"/>
    <property type="molecule type" value="Genomic_DNA"/>
</dbReference>